<dbReference type="InterPro" id="IPR003593">
    <property type="entry name" value="AAA+_ATPase"/>
</dbReference>
<evidence type="ECO:0000313" key="5">
    <source>
        <dbReference type="Proteomes" id="UP000434639"/>
    </source>
</evidence>
<dbReference type="RefSeq" id="WP_155112028.1">
    <property type="nucleotide sequence ID" value="NZ_WMIB01000006.1"/>
</dbReference>
<comment type="caution">
    <text evidence="4">The sequence shown here is derived from an EMBL/GenBank/DDBJ whole genome shotgun (WGS) entry which is preliminary data.</text>
</comment>
<proteinExistence type="predicted"/>
<accession>A0A7X2S4L1</accession>
<dbReference type="GO" id="GO:0005886">
    <property type="term" value="C:plasma membrane"/>
    <property type="evidence" value="ECO:0007669"/>
    <property type="project" value="TreeGrafter"/>
</dbReference>
<name>A0A7X2S4L1_9BACI</name>
<evidence type="ECO:0000313" key="4">
    <source>
        <dbReference type="EMBL" id="MTH53507.1"/>
    </source>
</evidence>
<dbReference type="Proteomes" id="UP000434639">
    <property type="component" value="Unassembled WGS sequence"/>
</dbReference>
<dbReference type="InterPro" id="IPR003439">
    <property type="entry name" value="ABC_transporter-like_ATP-bd"/>
</dbReference>
<evidence type="ECO:0000256" key="2">
    <source>
        <dbReference type="ARBA" id="ARBA00022840"/>
    </source>
</evidence>
<keyword evidence="5" id="KW-1185">Reference proteome</keyword>
<dbReference type="EMBL" id="WMIB01000006">
    <property type="protein sequence ID" value="MTH53507.1"/>
    <property type="molecule type" value="Genomic_DNA"/>
</dbReference>
<dbReference type="GO" id="GO:0016829">
    <property type="term" value="F:lyase activity"/>
    <property type="evidence" value="ECO:0007669"/>
    <property type="project" value="UniProtKB-KW"/>
</dbReference>
<dbReference type="PROSITE" id="PS50893">
    <property type="entry name" value="ABC_TRANSPORTER_2"/>
    <property type="match status" value="1"/>
</dbReference>
<dbReference type="PANTHER" id="PTHR24220">
    <property type="entry name" value="IMPORT ATP-BINDING PROTEIN"/>
    <property type="match status" value="1"/>
</dbReference>
<dbReference type="AlphaFoldDB" id="A0A7X2S4L1"/>
<dbReference type="InterPro" id="IPR027417">
    <property type="entry name" value="P-loop_NTPase"/>
</dbReference>
<dbReference type="SMART" id="SM00382">
    <property type="entry name" value="AAA"/>
    <property type="match status" value="1"/>
</dbReference>
<dbReference type="OrthoDB" id="9810992at2"/>
<reference evidence="4 5" key="1">
    <citation type="journal article" date="2017" name="Int. J. Syst. Evol. Microbiol.">
        <title>Bacillus mangrovi sp. nov., isolated from a sediment sample from a mangrove forest.</title>
        <authorList>
            <person name="Gupta V."/>
            <person name="Singh P.K."/>
            <person name="Korpole S."/>
            <person name="Tanuku N.R.S."/>
            <person name="Pinnaka A.K."/>
        </authorList>
    </citation>
    <scope>NUCLEOTIDE SEQUENCE [LARGE SCALE GENOMIC DNA]</scope>
    <source>
        <strain evidence="4 5">KCTC 33872</strain>
    </source>
</reference>
<feature type="domain" description="ABC transporter" evidence="3">
    <location>
        <begin position="5"/>
        <end position="234"/>
    </location>
</feature>
<protein>
    <submittedName>
        <fullName evidence="4">Phosphonate C-P lyase system protein PhnL</fullName>
    </submittedName>
</protein>
<dbReference type="Pfam" id="PF00005">
    <property type="entry name" value="ABC_tran"/>
    <property type="match status" value="1"/>
</dbReference>
<dbReference type="InterPro" id="IPR015854">
    <property type="entry name" value="ABC_transpr_LolD-like"/>
</dbReference>
<gene>
    <name evidence="4" type="primary">phnL</name>
    <name evidence="4" type="ORF">GKZ89_08760</name>
</gene>
<keyword evidence="1" id="KW-0547">Nucleotide-binding</keyword>
<evidence type="ECO:0000259" key="3">
    <source>
        <dbReference type="PROSITE" id="PS50893"/>
    </source>
</evidence>
<keyword evidence="2" id="KW-0067">ATP-binding</keyword>
<dbReference type="GO" id="GO:0005524">
    <property type="term" value="F:ATP binding"/>
    <property type="evidence" value="ECO:0007669"/>
    <property type="project" value="UniProtKB-KW"/>
</dbReference>
<dbReference type="InterPro" id="IPR012701">
    <property type="entry name" value="CP_lyase_PhnL"/>
</dbReference>
<evidence type="ECO:0000256" key="1">
    <source>
        <dbReference type="ARBA" id="ARBA00022741"/>
    </source>
</evidence>
<sequence>MEYILNIQGLDKSFTLHNLGKKIRAVSGISIQVRAGEFVGITGKSGSGKSTVLKCMYRTYLPDRGEILYDSKKFGLIDLAAATEREMIYLRKHEIGYVSQFLNAMPRTTARELVKQAIEEMGTDEASAAIQTEEILAHFELDRELWDSYPATFSGGEKLRLNIARAMVKRPRLLLLDEPTASLDQASKMKVKELIQQLMNEGTTMIGIFHDLEFMQDLCDREYSIHEGSFLASVN</sequence>
<dbReference type="NCBIfam" id="TIGR02324">
    <property type="entry name" value="CP_lyasePhnL"/>
    <property type="match status" value="1"/>
</dbReference>
<organism evidence="4 5">
    <name type="scientific">Metabacillus mangrovi</name>
    <dbReference type="NCBI Taxonomy" id="1491830"/>
    <lineage>
        <taxon>Bacteria</taxon>
        <taxon>Bacillati</taxon>
        <taxon>Bacillota</taxon>
        <taxon>Bacilli</taxon>
        <taxon>Bacillales</taxon>
        <taxon>Bacillaceae</taxon>
        <taxon>Metabacillus</taxon>
    </lineage>
</organism>
<dbReference type="SUPFAM" id="SSF52540">
    <property type="entry name" value="P-loop containing nucleoside triphosphate hydrolases"/>
    <property type="match status" value="1"/>
</dbReference>
<dbReference type="GO" id="GO:0022857">
    <property type="term" value="F:transmembrane transporter activity"/>
    <property type="evidence" value="ECO:0007669"/>
    <property type="project" value="TreeGrafter"/>
</dbReference>
<dbReference type="Gene3D" id="3.40.50.300">
    <property type="entry name" value="P-loop containing nucleotide triphosphate hydrolases"/>
    <property type="match status" value="1"/>
</dbReference>
<keyword evidence="4" id="KW-0456">Lyase</keyword>
<dbReference type="GO" id="GO:0016887">
    <property type="term" value="F:ATP hydrolysis activity"/>
    <property type="evidence" value="ECO:0007669"/>
    <property type="project" value="InterPro"/>
</dbReference>